<evidence type="ECO:0000313" key="2">
    <source>
        <dbReference type="Proteomes" id="UP001597183"/>
    </source>
</evidence>
<accession>A0ABW4APC7</accession>
<gene>
    <name evidence="1" type="ORF">ACFQ5G_45935</name>
</gene>
<evidence type="ECO:0000313" key="1">
    <source>
        <dbReference type="EMBL" id="MFD1372712.1"/>
    </source>
</evidence>
<keyword evidence="2" id="KW-1185">Reference proteome</keyword>
<comment type="caution">
    <text evidence="1">The sequence shown here is derived from an EMBL/GenBank/DDBJ whole genome shotgun (WGS) entry which is preliminary data.</text>
</comment>
<protein>
    <submittedName>
        <fullName evidence="1">Uncharacterized protein</fullName>
    </submittedName>
</protein>
<dbReference type="Proteomes" id="UP001597183">
    <property type="component" value="Unassembled WGS sequence"/>
</dbReference>
<dbReference type="EMBL" id="JBHTMK010000061">
    <property type="protein sequence ID" value="MFD1372712.1"/>
    <property type="molecule type" value="Genomic_DNA"/>
</dbReference>
<reference evidence="2" key="1">
    <citation type="journal article" date="2019" name="Int. J. Syst. Evol. Microbiol.">
        <title>The Global Catalogue of Microorganisms (GCM) 10K type strain sequencing project: providing services to taxonomists for standard genome sequencing and annotation.</title>
        <authorList>
            <consortium name="The Broad Institute Genomics Platform"/>
            <consortium name="The Broad Institute Genome Sequencing Center for Infectious Disease"/>
            <person name="Wu L."/>
            <person name="Ma J."/>
        </authorList>
    </citation>
    <scope>NUCLEOTIDE SEQUENCE [LARGE SCALE GENOMIC DNA]</scope>
    <source>
        <strain evidence="2">CCM 7526</strain>
    </source>
</reference>
<sequence>MPFHLVTWTDQLGEQQHRLWLAPGWSRYRAVTSQEISSELEHNYLIVGHRRTTQVTAPPAETDRWATAAITYLREAKATAIELRGGRFAPREPWTPKGRRAALDQYRRRMAAARDAYAPVLAEIDALAAAADAEAERVARERAVESAEATRLVREWETAVARRYAAAGRDRIWTWQPTDRGVWVFRTDCASQTRPPAPHRPQGPSVGPLTAEELTLMLLRLRLTDLIEWHQPSVRRVENEVAPGTFAQWWHRRLQHAQAVVDGHAPMPGESAIAVMMAFLYPEREAARRALLDRDYPTR</sequence>
<name>A0ABW4APC7_9ACTN</name>
<proteinExistence type="predicted"/>
<organism evidence="1 2">
    <name type="scientific">Actinoplanes sichuanensis</name>
    <dbReference type="NCBI Taxonomy" id="512349"/>
    <lineage>
        <taxon>Bacteria</taxon>
        <taxon>Bacillati</taxon>
        <taxon>Actinomycetota</taxon>
        <taxon>Actinomycetes</taxon>
        <taxon>Micromonosporales</taxon>
        <taxon>Micromonosporaceae</taxon>
        <taxon>Actinoplanes</taxon>
    </lineage>
</organism>
<dbReference type="RefSeq" id="WP_317795501.1">
    <property type="nucleotide sequence ID" value="NZ_AP028461.1"/>
</dbReference>